<keyword evidence="1" id="KW-0175">Coiled coil</keyword>
<accession>A0A1V5ZR83</accession>
<reference evidence="2" key="1">
    <citation type="submission" date="2017-02" db="EMBL/GenBank/DDBJ databases">
        <title>Delving into the versatile metabolic prowess of the omnipresent phylum Bacteroidetes.</title>
        <authorList>
            <person name="Nobu M.K."/>
            <person name="Mei R."/>
            <person name="Narihiro T."/>
            <person name="Kuroda K."/>
            <person name="Liu W.-T."/>
        </authorList>
    </citation>
    <scope>NUCLEOTIDE SEQUENCE</scope>
    <source>
        <strain evidence="2">ADurb.Bin160</strain>
    </source>
</reference>
<proteinExistence type="predicted"/>
<comment type="caution">
    <text evidence="2">The sequence shown here is derived from an EMBL/GenBank/DDBJ whole genome shotgun (WGS) entry which is preliminary data.</text>
</comment>
<dbReference type="AlphaFoldDB" id="A0A1V5ZR83"/>
<evidence type="ECO:0000313" key="2">
    <source>
        <dbReference type="EMBL" id="OQB42571.1"/>
    </source>
</evidence>
<feature type="coiled-coil region" evidence="1">
    <location>
        <begin position="32"/>
        <end position="59"/>
    </location>
</feature>
<organism evidence="2">
    <name type="scientific">candidate division CPR1 bacterium ADurb.Bin160</name>
    <dbReference type="NCBI Taxonomy" id="1852826"/>
    <lineage>
        <taxon>Bacteria</taxon>
        <taxon>candidate division CPR1</taxon>
    </lineage>
</organism>
<gene>
    <name evidence="2" type="ORF">BWY04_00007</name>
</gene>
<sequence>MLLFIFSLYKTFYSSSIQSNIISDGIVYKQINENIKSDKQELETKIVEYEVEKKDEAEKKDLENKKPADETEEDAHEFEIINTFYNTLNNKEFSELSKLVDSYLKSSNVYRTYYSNNWLNKFTERLANKKVYLLNIKEINLENKKEGVKYYSYILRYKLNDSNELFTEEREASVITR</sequence>
<dbReference type="EMBL" id="MWDB01000001">
    <property type="protein sequence ID" value="OQB42571.1"/>
    <property type="molecule type" value="Genomic_DNA"/>
</dbReference>
<evidence type="ECO:0000256" key="1">
    <source>
        <dbReference type="SAM" id="Coils"/>
    </source>
</evidence>
<name>A0A1V5ZR83_9BACT</name>
<dbReference type="Proteomes" id="UP000485621">
    <property type="component" value="Unassembled WGS sequence"/>
</dbReference>
<protein>
    <submittedName>
        <fullName evidence="2">Uncharacterized protein</fullName>
    </submittedName>
</protein>